<reference evidence="17" key="1">
    <citation type="submission" date="2018-11" db="EMBL/GenBank/DDBJ databases">
        <title>Phylogenetic, genomic, and biogeographic characterization of a novel and ubiquitous marine invertebrate-associated Rickettsiales parasite, Candidatus Marinoinvertebrata rohwerii, gen. nov., sp. nov.</title>
        <authorList>
            <person name="Klinges J.G."/>
            <person name="Rosales S.M."/>
            <person name="Mcminds R."/>
            <person name="Shaver E.C."/>
            <person name="Shantz A."/>
            <person name="Peters E.C."/>
            <person name="Burkepile D.E."/>
            <person name="Silliman B.R."/>
            <person name="Vega Thurber R.L."/>
        </authorList>
    </citation>
    <scope>NUCLEOTIDE SEQUENCE [LARGE SCALE GENOMIC DNA]</scope>
    <source>
        <strain evidence="17">a_cerv_44</strain>
    </source>
</reference>
<proteinExistence type="inferred from homology"/>
<dbReference type="Pfam" id="PF05697">
    <property type="entry name" value="Trigger_N"/>
    <property type="match status" value="1"/>
</dbReference>
<dbReference type="Proteomes" id="UP000279470">
    <property type="component" value="Unassembled WGS sequence"/>
</dbReference>
<dbReference type="EMBL" id="RXFM01000087">
    <property type="protein sequence ID" value="RST63187.1"/>
    <property type="molecule type" value="Genomic_DNA"/>
</dbReference>
<dbReference type="InterPro" id="IPR036611">
    <property type="entry name" value="Trigger_fac_ribosome-bd_sf"/>
</dbReference>
<gene>
    <name evidence="12" type="primary">tig</name>
    <name evidence="16" type="ORF">EIC27_05675</name>
</gene>
<dbReference type="GO" id="GO:0044183">
    <property type="term" value="F:protein folding chaperone"/>
    <property type="evidence" value="ECO:0007669"/>
    <property type="project" value="TreeGrafter"/>
</dbReference>
<keyword evidence="17" id="KW-1185">Reference proteome</keyword>
<evidence type="ECO:0000256" key="12">
    <source>
        <dbReference type="HAMAP-Rule" id="MF_00303"/>
    </source>
</evidence>
<evidence type="ECO:0000256" key="1">
    <source>
        <dbReference type="ARBA" id="ARBA00000971"/>
    </source>
</evidence>
<accession>A0A429XEX5</accession>
<dbReference type="Pfam" id="PF05698">
    <property type="entry name" value="Trigger_C"/>
    <property type="match status" value="1"/>
</dbReference>
<dbReference type="InterPro" id="IPR008880">
    <property type="entry name" value="Trigger_fac_C"/>
</dbReference>
<name>A0A429XEX5_9RICK</name>
<sequence>MYLKILLNLNINKNINQMTIKELQNEKFFKEFEVHVPFEEINSKVEESVSKAAKTFKMPGFREGKVPLSIVRQKVGKEETGKQIQEKISESIKNLIDSKKIIPYSKPDVQVLSFDEDKGLSIKIGFEILPEVPEVKWDSIEVEKINIKISNDEITQTKNNLLKEFRKYKKAESNYKTKVGDKVKINFHGKIEGKDFDGNKADAMELVIGDNTFLADFESNLVGCKLNDEKSFDIVFPKDYPKEDIANKKAVFKVKIVDVQELALIDKVSDEMLKKLGVESEEKLNELIKQKLNFDFMNSIRLKMKKELFDQVDKKYDFDLPNKMIEQDFEIIWSEVEKNKGKQENIKDKSDEELKSEYKQIAKRRVKLGLIIVEVTRENNISITDDELRKIVELQANHNPQIKDKILEFYKNPENLEKIKGPILEEKALDFILSKVKLNEIEMTTDDFVKNVLPKIKDK</sequence>
<dbReference type="GO" id="GO:0003755">
    <property type="term" value="F:peptidyl-prolyl cis-trans isomerase activity"/>
    <property type="evidence" value="ECO:0007669"/>
    <property type="project" value="UniProtKB-UniRule"/>
</dbReference>
<dbReference type="GO" id="GO:0043022">
    <property type="term" value="F:ribosome binding"/>
    <property type="evidence" value="ECO:0007669"/>
    <property type="project" value="TreeGrafter"/>
</dbReference>
<dbReference type="SUPFAM" id="SSF109998">
    <property type="entry name" value="Triger factor/SurA peptide-binding domain-like"/>
    <property type="match status" value="1"/>
</dbReference>
<comment type="domain">
    <text evidence="12">Consists of 3 domains; the N-terminus binds the ribosome, the middle domain has PPIase activity, while the C-terminus has intrinsic chaperone activity on its own.</text>
</comment>
<comment type="similarity">
    <text evidence="2 12 14">Belongs to the FKBP-type PPIase family. Tig subfamily.</text>
</comment>
<dbReference type="OrthoDB" id="9767721at2"/>
<dbReference type="AlphaFoldDB" id="A0A429XEX5"/>
<dbReference type="Gene3D" id="1.10.3120.10">
    <property type="entry name" value="Trigger factor, C-terminal domain"/>
    <property type="match status" value="1"/>
</dbReference>
<comment type="subcellular location">
    <subcellularLocation>
        <location evidence="12">Cytoplasm</location>
    </subcellularLocation>
    <text evidence="12">About half TF is bound to the ribosome near the polypeptide exit tunnel while the other half is free in the cytoplasm.</text>
</comment>
<dbReference type="GO" id="GO:0051301">
    <property type="term" value="P:cell division"/>
    <property type="evidence" value="ECO:0007669"/>
    <property type="project" value="UniProtKB-KW"/>
</dbReference>
<evidence type="ECO:0000256" key="13">
    <source>
        <dbReference type="PROSITE-ProRule" id="PRU00277"/>
    </source>
</evidence>
<evidence type="ECO:0000313" key="17">
    <source>
        <dbReference type="Proteomes" id="UP000279470"/>
    </source>
</evidence>
<dbReference type="Pfam" id="PF00254">
    <property type="entry name" value="FKBP_C"/>
    <property type="match status" value="1"/>
</dbReference>
<keyword evidence="7 12" id="KW-0143">Chaperone</keyword>
<dbReference type="InterPro" id="IPR008881">
    <property type="entry name" value="Trigger_fac_ribosome-bd_bac"/>
</dbReference>
<evidence type="ECO:0000256" key="9">
    <source>
        <dbReference type="ARBA" id="ARBA00023306"/>
    </source>
</evidence>
<evidence type="ECO:0000256" key="7">
    <source>
        <dbReference type="ARBA" id="ARBA00023186"/>
    </source>
</evidence>
<comment type="catalytic activity">
    <reaction evidence="1 12 13">
        <text>[protein]-peptidylproline (omega=180) = [protein]-peptidylproline (omega=0)</text>
        <dbReference type="Rhea" id="RHEA:16237"/>
        <dbReference type="Rhea" id="RHEA-COMP:10747"/>
        <dbReference type="Rhea" id="RHEA-COMP:10748"/>
        <dbReference type="ChEBI" id="CHEBI:83833"/>
        <dbReference type="ChEBI" id="CHEBI:83834"/>
        <dbReference type="EC" id="5.2.1.8"/>
    </reaction>
</comment>
<keyword evidence="9 12" id="KW-0131">Cell cycle</keyword>
<evidence type="ECO:0000256" key="6">
    <source>
        <dbReference type="ARBA" id="ARBA00023110"/>
    </source>
</evidence>
<dbReference type="NCBIfam" id="TIGR00115">
    <property type="entry name" value="tig"/>
    <property type="match status" value="1"/>
</dbReference>
<dbReference type="InterPro" id="IPR046357">
    <property type="entry name" value="PPIase_dom_sf"/>
</dbReference>
<dbReference type="Gene3D" id="3.30.70.1050">
    <property type="entry name" value="Trigger factor ribosome-binding domain"/>
    <property type="match status" value="1"/>
</dbReference>
<dbReference type="GO" id="GO:0051083">
    <property type="term" value="P:'de novo' cotranslational protein folding"/>
    <property type="evidence" value="ECO:0007669"/>
    <property type="project" value="TreeGrafter"/>
</dbReference>
<dbReference type="PIRSF" id="PIRSF003095">
    <property type="entry name" value="Trigger_factor"/>
    <property type="match status" value="1"/>
</dbReference>
<evidence type="ECO:0000256" key="5">
    <source>
        <dbReference type="ARBA" id="ARBA00022618"/>
    </source>
</evidence>
<dbReference type="Gene3D" id="3.10.50.40">
    <property type="match status" value="1"/>
</dbReference>
<dbReference type="SUPFAM" id="SSF54534">
    <property type="entry name" value="FKBP-like"/>
    <property type="match status" value="1"/>
</dbReference>
<dbReference type="InterPro" id="IPR037041">
    <property type="entry name" value="Trigger_fac_C_sf"/>
</dbReference>
<organism evidence="16 17">
    <name type="scientific">Candidatus Aquarickettsia rohweri</name>
    <dbReference type="NCBI Taxonomy" id="2602574"/>
    <lineage>
        <taxon>Bacteria</taxon>
        <taxon>Pseudomonadati</taxon>
        <taxon>Pseudomonadota</taxon>
        <taxon>Alphaproteobacteria</taxon>
        <taxon>Rickettsiales</taxon>
        <taxon>Candidatus Midichloriaceae</taxon>
        <taxon>Candidatus Aquarickettsia</taxon>
    </lineage>
</organism>
<evidence type="ECO:0000256" key="8">
    <source>
        <dbReference type="ARBA" id="ARBA00023235"/>
    </source>
</evidence>
<evidence type="ECO:0000256" key="14">
    <source>
        <dbReference type="RuleBase" id="RU003914"/>
    </source>
</evidence>
<keyword evidence="5 12" id="KW-0132">Cell division</keyword>
<protein>
    <recommendedName>
        <fullName evidence="4 12">Trigger factor</fullName>
        <shortName evidence="12">TF</shortName>
        <ecNumber evidence="3 12">5.2.1.8</ecNumber>
    </recommendedName>
    <alternativeName>
        <fullName evidence="11 12">PPIase</fullName>
    </alternativeName>
</protein>
<evidence type="ECO:0000256" key="10">
    <source>
        <dbReference type="ARBA" id="ARBA00024849"/>
    </source>
</evidence>
<comment type="function">
    <text evidence="10 12">Involved in protein export. Acts as a chaperone by maintaining the newly synthesized protein in an open conformation. Functions as a peptidyl-prolyl cis-trans isomerase.</text>
</comment>
<keyword evidence="12" id="KW-0963">Cytoplasm</keyword>
<evidence type="ECO:0000256" key="4">
    <source>
        <dbReference type="ARBA" id="ARBA00016902"/>
    </source>
</evidence>
<comment type="caution">
    <text evidence="16">The sequence shown here is derived from an EMBL/GenBank/DDBJ whole genome shotgun (WGS) entry which is preliminary data.</text>
</comment>
<evidence type="ECO:0000256" key="3">
    <source>
        <dbReference type="ARBA" id="ARBA00013194"/>
    </source>
</evidence>
<evidence type="ECO:0000256" key="2">
    <source>
        <dbReference type="ARBA" id="ARBA00005464"/>
    </source>
</evidence>
<keyword evidence="6 12" id="KW-0697">Rotamase</keyword>
<dbReference type="FunFam" id="3.10.50.40:FF:000001">
    <property type="entry name" value="Trigger factor"/>
    <property type="match status" value="1"/>
</dbReference>
<dbReference type="InterPro" id="IPR005215">
    <property type="entry name" value="Trig_fac"/>
</dbReference>
<dbReference type="InterPro" id="IPR001179">
    <property type="entry name" value="PPIase_FKBP_dom"/>
</dbReference>
<dbReference type="GO" id="GO:0015031">
    <property type="term" value="P:protein transport"/>
    <property type="evidence" value="ECO:0007669"/>
    <property type="project" value="UniProtKB-UniRule"/>
</dbReference>
<dbReference type="EC" id="5.2.1.8" evidence="3 12"/>
<evidence type="ECO:0000259" key="15">
    <source>
        <dbReference type="PROSITE" id="PS50059"/>
    </source>
</evidence>
<dbReference type="GO" id="GO:0005737">
    <property type="term" value="C:cytoplasm"/>
    <property type="evidence" value="ECO:0007669"/>
    <property type="project" value="UniProtKB-SubCell"/>
</dbReference>
<dbReference type="HAMAP" id="MF_00303">
    <property type="entry name" value="Trigger_factor_Tig"/>
    <property type="match status" value="1"/>
</dbReference>
<feature type="domain" description="PPIase FKBP-type" evidence="15">
    <location>
        <begin position="180"/>
        <end position="260"/>
    </location>
</feature>
<dbReference type="SUPFAM" id="SSF102735">
    <property type="entry name" value="Trigger factor ribosome-binding domain"/>
    <property type="match status" value="1"/>
</dbReference>
<dbReference type="InterPro" id="IPR027304">
    <property type="entry name" value="Trigger_fact/SurA_dom_sf"/>
</dbReference>
<dbReference type="PROSITE" id="PS50059">
    <property type="entry name" value="FKBP_PPIASE"/>
    <property type="match status" value="1"/>
</dbReference>
<dbReference type="PANTHER" id="PTHR30560:SF3">
    <property type="entry name" value="TRIGGER FACTOR-LIKE PROTEIN TIG, CHLOROPLASTIC"/>
    <property type="match status" value="1"/>
</dbReference>
<keyword evidence="8 12" id="KW-0413">Isomerase</keyword>
<evidence type="ECO:0000256" key="11">
    <source>
        <dbReference type="ARBA" id="ARBA00029986"/>
    </source>
</evidence>
<evidence type="ECO:0000313" key="16">
    <source>
        <dbReference type="EMBL" id="RST63187.1"/>
    </source>
</evidence>
<dbReference type="GO" id="GO:0043335">
    <property type="term" value="P:protein unfolding"/>
    <property type="evidence" value="ECO:0007669"/>
    <property type="project" value="TreeGrafter"/>
</dbReference>
<dbReference type="PANTHER" id="PTHR30560">
    <property type="entry name" value="TRIGGER FACTOR CHAPERONE AND PEPTIDYL-PROLYL CIS/TRANS ISOMERASE"/>
    <property type="match status" value="1"/>
</dbReference>